<protein>
    <submittedName>
        <fullName evidence="1">Uncharacterized protein</fullName>
    </submittedName>
</protein>
<evidence type="ECO:0000313" key="1">
    <source>
        <dbReference type="EMBL" id="MPM15915.1"/>
    </source>
</evidence>
<dbReference type="AlphaFoldDB" id="A0A644XI93"/>
<name>A0A644XI93_9ZZZZ</name>
<comment type="caution">
    <text evidence="1">The sequence shown here is derived from an EMBL/GenBank/DDBJ whole genome shotgun (WGS) entry which is preliminary data.</text>
</comment>
<organism evidence="1">
    <name type="scientific">bioreactor metagenome</name>
    <dbReference type="NCBI Taxonomy" id="1076179"/>
    <lineage>
        <taxon>unclassified sequences</taxon>
        <taxon>metagenomes</taxon>
        <taxon>ecological metagenomes</taxon>
    </lineage>
</organism>
<sequence length="46" mass="5015">MEIHELMVIPGPIATGKTALAVSYHLINILESVDFGHEPDLLLKTS</sequence>
<reference evidence="1" key="1">
    <citation type="submission" date="2019-08" db="EMBL/GenBank/DDBJ databases">
        <authorList>
            <person name="Kucharzyk K."/>
            <person name="Murdoch R.W."/>
            <person name="Higgins S."/>
            <person name="Loffler F."/>
        </authorList>
    </citation>
    <scope>NUCLEOTIDE SEQUENCE</scope>
</reference>
<accession>A0A644XI93</accession>
<dbReference type="EMBL" id="VSSQ01002521">
    <property type="protein sequence ID" value="MPM15915.1"/>
    <property type="molecule type" value="Genomic_DNA"/>
</dbReference>
<gene>
    <name evidence="1" type="ORF">SDC9_62289</name>
</gene>
<proteinExistence type="predicted"/>